<dbReference type="SUPFAM" id="SSF54427">
    <property type="entry name" value="NTF2-like"/>
    <property type="match status" value="1"/>
</dbReference>
<evidence type="ECO:0000313" key="2">
    <source>
        <dbReference type="Proteomes" id="UP001499987"/>
    </source>
</evidence>
<evidence type="ECO:0008006" key="3">
    <source>
        <dbReference type="Google" id="ProtNLM"/>
    </source>
</evidence>
<accession>A0ABN1U1P2</accession>
<proteinExistence type="predicted"/>
<dbReference type="EMBL" id="BAAALD010000087">
    <property type="protein sequence ID" value="GAA1112943.1"/>
    <property type="molecule type" value="Genomic_DNA"/>
</dbReference>
<name>A0ABN1U1P2_9ACTN</name>
<dbReference type="InterPro" id="IPR032710">
    <property type="entry name" value="NTF2-like_dom_sf"/>
</dbReference>
<keyword evidence="2" id="KW-1185">Reference proteome</keyword>
<dbReference type="Proteomes" id="UP001499987">
    <property type="component" value="Unassembled WGS sequence"/>
</dbReference>
<protein>
    <recommendedName>
        <fullName evidence="3">SnoaL-like domain-containing protein</fullName>
    </recommendedName>
</protein>
<reference evidence="1 2" key="1">
    <citation type="journal article" date="2019" name="Int. J. Syst. Evol. Microbiol.">
        <title>The Global Catalogue of Microorganisms (GCM) 10K type strain sequencing project: providing services to taxonomists for standard genome sequencing and annotation.</title>
        <authorList>
            <consortium name="The Broad Institute Genomics Platform"/>
            <consortium name="The Broad Institute Genome Sequencing Center for Infectious Disease"/>
            <person name="Wu L."/>
            <person name="Ma J."/>
        </authorList>
    </citation>
    <scope>NUCLEOTIDE SEQUENCE [LARGE SCALE GENOMIC DNA]</scope>
    <source>
        <strain evidence="1 2">JCM 13002</strain>
    </source>
</reference>
<evidence type="ECO:0000313" key="1">
    <source>
        <dbReference type="EMBL" id="GAA1112943.1"/>
    </source>
</evidence>
<dbReference type="Gene3D" id="3.10.450.50">
    <property type="match status" value="1"/>
</dbReference>
<comment type="caution">
    <text evidence="1">The sequence shown here is derived from an EMBL/GenBank/DDBJ whole genome shotgun (WGS) entry which is preliminary data.</text>
</comment>
<organism evidence="1 2">
    <name type="scientific">Kitasatospora arboriphila</name>
    <dbReference type="NCBI Taxonomy" id="258052"/>
    <lineage>
        <taxon>Bacteria</taxon>
        <taxon>Bacillati</taxon>
        <taxon>Actinomycetota</taxon>
        <taxon>Actinomycetes</taxon>
        <taxon>Kitasatosporales</taxon>
        <taxon>Streptomycetaceae</taxon>
        <taxon>Kitasatospora</taxon>
    </lineage>
</organism>
<gene>
    <name evidence="1" type="ORF">GCM10009663_62320</name>
</gene>
<sequence length="99" mass="10681">MGITFRGRQEISGWKARADSLIADVHVTVRTTHRHGSRITVEAVQAGHLKAAPKAFAVPMTTRLDLDAHGRIVADEDHHSLATVLTRSGLPADRTPPAS</sequence>